<evidence type="ECO:0000313" key="3">
    <source>
        <dbReference type="EMBL" id="PXX89556.1"/>
    </source>
</evidence>
<feature type="compositionally biased region" description="Polar residues" evidence="1">
    <location>
        <begin position="77"/>
        <end position="93"/>
    </location>
</feature>
<dbReference type="EMBL" id="QFWX01000006">
    <property type="protein sequence ID" value="PXX89556.1"/>
    <property type="molecule type" value="Genomic_DNA"/>
</dbReference>
<accession>A0A2V3ZGH7</accession>
<keyword evidence="2" id="KW-0732">Signal</keyword>
<evidence type="ECO:0000313" key="4">
    <source>
        <dbReference type="Proteomes" id="UP000253987"/>
    </source>
</evidence>
<reference evidence="4" key="1">
    <citation type="submission" date="2018-05" db="EMBL/GenBank/DDBJ databases">
        <authorList>
            <person name="Lu D."/>
        </authorList>
    </citation>
    <scope>NUCLEOTIDE SEQUENCE [LARGE SCALE GENOMIC DNA]</scope>
    <source>
        <strain evidence="4">F01</strain>
    </source>
</reference>
<dbReference type="OrthoDB" id="6366681at2"/>
<name>A0A2V3ZGH7_9GAMM</name>
<feature type="compositionally biased region" description="Basic and acidic residues" evidence="1">
    <location>
        <begin position="41"/>
        <end position="73"/>
    </location>
</feature>
<protein>
    <submittedName>
        <fullName evidence="3">Uncharacterized protein</fullName>
    </submittedName>
</protein>
<gene>
    <name evidence="3" type="ORF">DIT71_13575</name>
</gene>
<evidence type="ECO:0000256" key="2">
    <source>
        <dbReference type="SAM" id="SignalP"/>
    </source>
</evidence>
<feature type="region of interest" description="Disordered" evidence="1">
    <location>
        <begin position="22"/>
        <end position="109"/>
    </location>
</feature>
<comment type="caution">
    <text evidence="3">The sequence shown here is derived from an EMBL/GenBank/DDBJ whole genome shotgun (WGS) entry which is preliminary data.</text>
</comment>
<feature type="chain" id="PRO_5016146313" evidence="2">
    <location>
        <begin position="27"/>
        <end position="109"/>
    </location>
</feature>
<evidence type="ECO:0000256" key="1">
    <source>
        <dbReference type="SAM" id="MobiDB-lite"/>
    </source>
</evidence>
<organism evidence="3 4">
    <name type="scientific">Marinobacter vulgaris</name>
    <dbReference type="NCBI Taxonomy" id="1928331"/>
    <lineage>
        <taxon>Bacteria</taxon>
        <taxon>Pseudomonadati</taxon>
        <taxon>Pseudomonadota</taxon>
        <taxon>Gammaproteobacteria</taxon>
        <taxon>Pseudomonadales</taxon>
        <taxon>Marinobacteraceae</taxon>
        <taxon>Marinobacter</taxon>
    </lineage>
</organism>
<sequence>MNKRHSLLFYALLTPAIALGSGAVLASPGSNGDTDLGEQSMGHDADPATQRPEHDKEVTKSRYNTDEPADSKMGDQSGMQNKNHMNSPPTNGTKADDLHSEPSHEKSAD</sequence>
<keyword evidence="4" id="KW-1185">Reference proteome</keyword>
<dbReference type="Proteomes" id="UP000253987">
    <property type="component" value="Unassembled WGS sequence"/>
</dbReference>
<reference evidence="3 4" key="2">
    <citation type="submission" date="2018-06" db="EMBL/GenBank/DDBJ databases">
        <title>Marinobactersediminissp. nov, a moderately halophilic bacterium isolated from marine solar saltern.</title>
        <authorList>
            <person name="Zhang Y."/>
        </authorList>
    </citation>
    <scope>NUCLEOTIDE SEQUENCE [LARGE SCALE GENOMIC DNA]</scope>
    <source>
        <strain evidence="3 4">F01</strain>
    </source>
</reference>
<proteinExistence type="predicted"/>
<dbReference type="RefSeq" id="WP_114613771.1">
    <property type="nucleotide sequence ID" value="NZ_QFWX01000006.1"/>
</dbReference>
<feature type="signal peptide" evidence="2">
    <location>
        <begin position="1"/>
        <end position="26"/>
    </location>
</feature>
<feature type="compositionally biased region" description="Basic and acidic residues" evidence="1">
    <location>
        <begin position="94"/>
        <end position="109"/>
    </location>
</feature>
<dbReference type="AlphaFoldDB" id="A0A2V3ZGH7"/>